<evidence type="ECO:0000313" key="3">
    <source>
        <dbReference type="Proteomes" id="UP000256328"/>
    </source>
</evidence>
<keyword evidence="1" id="KW-1133">Transmembrane helix</keyword>
<dbReference type="PANTHER" id="PTHR34292:SF1">
    <property type="entry name" value="OUTER SPORE WALL PROTEIN RRT8"/>
    <property type="match status" value="1"/>
</dbReference>
<feature type="transmembrane region" description="Helical" evidence="1">
    <location>
        <begin position="209"/>
        <end position="232"/>
    </location>
</feature>
<feature type="transmembrane region" description="Helical" evidence="1">
    <location>
        <begin position="68"/>
        <end position="88"/>
    </location>
</feature>
<dbReference type="AlphaFoldDB" id="A0A3D8RI94"/>
<feature type="transmembrane region" description="Helical" evidence="1">
    <location>
        <begin position="100"/>
        <end position="121"/>
    </location>
</feature>
<organism evidence="2 3">
    <name type="scientific">Coleophoma crateriformis</name>
    <dbReference type="NCBI Taxonomy" id="565419"/>
    <lineage>
        <taxon>Eukaryota</taxon>
        <taxon>Fungi</taxon>
        <taxon>Dikarya</taxon>
        <taxon>Ascomycota</taxon>
        <taxon>Pezizomycotina</taxon>
        <taxon>Leotiomycetes</taxon>
        <taxon>Helotiales</taxon>
        <taxon>Dermateaceae</taxon>
        <taxon>Coleophoma</taxon>
    </lineage>
</organism>
<reference evidence="2 3" key="1">
    <citation type="journal article" date="2018" name="IMA Fungus">
        <title>IMA Genome-F 9: Draft genome sequence of Annulohypoxylon stygium, Aspergillus mulundensis, Berkeleyomyces basicola (syn. Thielaviopsis basicola), Ceratocystis smalleyi, two Cercospora beticola strains, Coleophoma cylindrospora, Fusarium fracticaudum, Phialophora cf. hyalina, and Morchella septimelata.</title>
        <authorList>
            <person name="Wingfield B.D."/>
            <person name="Bills G.F."/>
            <person name="Dong Y."/>
            <person name="Huang W."/>
            <person name="Nel W.J."/>
            <person name="Swalarsk-Parry B.S."/>
            <person name="Vaghefi N."/>
            <person name="Wilken P.M."/>
            <person name="An Z."/>
            <person name="de Beer Z.W."/>
            <person name="De Vos L."/>
            <person name="Chen L."/>
            <person name="Duong T.A."/>
            <person name="Gao Y."/>
            <person name="Hammerbacher A."/>
            <person name="Kikkert J.R."/>
            <person name="Li Y."/>
            <person name="Li H."/>
            <person name="Li K."/>
            <person name="Li Q."/>
            <person name="Liu X."/>
            <person name="Ma X."/>
            <person name="Naidoo K."/>
            <person name="Pethybridge S.J."/>
            <person name="Sun J."/>
            <person name="Steenkamp E.T."/>
            <person name="van der Nest M.A."/>
            <person name="van Wyk S."/>
            <person name="Wingfield M.J."/>
            <person name="Xiong C."/>
            <person name="Yue Q."/>
            <person name="Zhang X."/>
        </authorList>
    </citation>
    <scope>NUCLEOTIDE SEQUENCE [LARGE SCALE GENOMIC DNA]</scope>
    <source>
        <strain evidence="2 3">BP5796</strain>
    </source>
</reference>
<feature type="transmembrane region" description="Helical" evidence="1">
    <location>
        <begin position="28"/>
        <end position="48"/>
    </location>
</feature>
<gene>
    <name evidence="2" type="ORF">BP5796_07118</name>
</gene>
<feature type="transmembrane region" description="Helical" evidence="1">
    <location>
        <begin position="127"/>
        <end position="146"/>
    </location>
</feature>
<dbReference type="EMBL" id="PDLN01000010">
    <property type="protein sequence ID" value="RDW73676.1"/>
    <property type="molecule type" value="Genomic_DNA"/>
</dbReference>
<keyword evidence="3" id="KW-1185">Reference proteome</keyword>
<keyword evidence="1" id="KW-0812">Transmembrane</keyword>
<keyword evidence="1" id="KW-0472">Membrane</keyword>
<dbReference type="InterPro" id="IPR052786">
    <property type="entry name" value="Spore_wall_assembly"/>
</dbReference>
<sequence length="327" mass="36679">MRAEYVTNSGGRISPPGFSGKSIRLLKYIYRISSGALYAYLYLLIMTTPSFNPTVALRPIKSVVSASWLYPFKGIYYFLAHPSFYPLFGRRLIPLTVTSIVILGLLFTFTYLPQVAFLAIFHGPTAWVNAAFLVLGEGQVVIALLFEALLVDETLVNVFDATLIDQGLVDLVSPARILFHDAPNSVKMLGKPTTSAVYSPFSFRQIAEFILFLPLNLIPIVGTPAFLIITGARAGPFHHWRWFKLRGLTKKERNKEIKQRSWKYTWFGTVSLLLQLVPVLSMFFLLTTACGSALWVVKLEQQRRLLQELPAGVVDEEAPPAYTDNPI</sequence>
<evidence type="ECO:0000256" key="1">
    <source>
        <dbReference type="SAM" id="Phobius"/>
    </source>
</evidence>
<dbReference type="GO" id="GO:0005628">
    <property type="term" value="C:prospore membrane"/>
    <property type="evidence" value="ECO:0007669"/>
    <property type="project" value="TreeGrafter"/>
</dbReference>
<evidence type="ECO:0000313" key="2">
    <source>
        <dbReference type="EMBL" id="RDW73676.1"/>
    </source>
</evidence>
<dbReference type="OrthoDB" id="2107885at2759"/>
<name>A0A3D8RI94_9HELO</name>
<comment type="caution">
    <text evidence="2">The sequence shown here is derived from an EMBL/GenBank/DDBJ whole genome shotgun (WGS) entry which is preliminary data.</text>
</comment>
<dbReference type="PANTHER" id="PTHR34292">
    <property type="entry name" value="OUTER SPORE WALL PROTEIN LDS1"/>
    <property type="match status" value="1"/>
</dbReference>
<protein>
    <submittedName>
        <fullName evidence="2">Uncharacterized protein</fullName>
    </submittedName>
</protein>
<feature type="transmembrane region" description="Helical" evidence="1">
    <location>
        <begin position="272"/>
        <end position="297"/>
    </location>
</feature>
<dbReference type="GO" id="GO:0005811">
    <property type="term" value="C:lipid droplet"/>
    <property type="evidence" value="ECO:0007669"/>
    <property type="project" value="TreeGrafter"/>
</dbReference>
<dbReference type="GO" id="GO:0005619">
    <property type="term" value="C:ascospore wall"/>
    <property type="evidence" value="ECO:0007669"/>
    <property type="project" value="TreeGrafter"/>
</dbReference>
<proteinExistence type="predicted"/>
<dbReference type="Proteomes" id="UP000256328">
    <property type="component" value="Unassembled WGS sequence"/>
</dbReference>
<accession>A0A3D8RI94</accession>